<organism evidence="13 14">
    <name type="scientific">Fundicoccus ignavus</name>
    <dbReference type="NCBI Taxonomy" id="2664442"/>
    <lineage>
        <taxon>Bacteria</taxon>
        <taxon>Bacillati</taxon>
        <taxon>Bacillota</taxon>
        <taxon>Bacilli</taxon>
        <taxon>Lactobacillales</taxon>
        <taxon>Aerococcaceae</taxon>
        <taxon>Fundicoccus</taxon>
    </lineage>
</organism>
<gene>
    <name evidence="10 13" type="primary">galT</name>
    <name evidence="13" type="ORF">GIY11_08735</name>
</gene>
<comment type="pathway">
    <text evidence="3 10">Carbohydrate metabolism; galactose metabolism.</text>
</comment>
<dbReference type="Pfam" id="PF01087">
    <property type="entry name" value="GalP_UDP_transf"/>
    <property type="match status" value="1"/>
</dbReference>
<keyword evidence="9 10" id="KW-0119">Carbohydrate metabolism</keyword>
<name>A0A844BWQ0_9LACT</name>
<dbReference type="NCBIfam" id="NF003629">
    <property type="entry name" value="PRK05270.1-2"/>
    <property type="match status" value="1"/>
</dbReference>
<evidence type="ECO:0000256" key="5">
    <source>
        <dbReference type="ARBA" id="ARBA00022490"/>
    </source>
</evidence>
<reference evidence="13 14" key="1">
    <citation type="submission" date="2019-11" db="EMBL/GenBank/DDBJ databases">
        <title>Characterisation of Fundicoccus ignavus gen. nov. sp. nov., a novel genus of the family Aerococcaceae isolated from bulk tank milk.</title>
        <authorList>
            <person name="Siebert A."/>
            <person name="Huptas C."/>
            <person name="Wenning M."/>
            <person name="Scherer S."/>
            <person name="Doll E.V."/>
        </authorList>
    </citation>
    <scope>NUCLEOTIDE SEQUENCE [LARGE SCALE GENOMIC DNA]</scope>
    <source>
        <strain evidence="13 14">DSM 109653</strain>
    </source>
</reference>
<dbReference type="EC" id="2.7.7.12" evidence="10"/>
<dbReference type="HAMAP" id="MF_00571">
    <property type="entry name" value="GalP_UDP_trans"/>
    <property type="match status" value="1"/>
</dbReference>
<proteinExistence type="inferred from homology"/>
<sequence>MQISNVIVAFVNQVIVENDQFEVMDHIYLCNQVLALIGEEDFSPNEESVETSELTLLALLDILVDRAVENGIVEDFQSSREILESQLMNLLTPPPSQVNRKFYELYEASAEAATDYFYDLSRKNDYIKTRAIAQNIEFSADTEYGQLEITINLSKPEKNSKQILAESQAQTSKYPQCHLCMENEGYLGKVSHPARTNHRVIRIDLDGEGWGFQYSPYAYFTEHAIFLDQEHSPMAITKKTFANLLNLVKVFPHYFVGSNSDLPISGGSILSHDHYQGGHYDFPMAKAEIEYTFELDKWPSVHAGIVNWPMSVIRLQGESIDDLVEAANHVYEEWKQYSKPELSIVAYTEDGVRHHTLTPIARHNGQTFELDLVLRDNNTSEKYPDGIFHPHPEVQHIKQENIGLIEVMGLAILPPRLKNELAEVEAYLVGNENQLDEKHKSWADEIQAAHEITSDNVDSIMKSEIGKRFATILEHAGVFKRNNEGIDAFREFVNLLNKA</sequence>
<evidence type="ECO:0000256" key="1">
    <source>
        <dbReference type="ARBA" id="ARBA00001107"/>
    </source>
</evidence>
<evidence type="ECO:0000256" key="8">
    <source>
        <dbReference type="ARBA" id="ARBA00023144"/>
    </source>
</evidence>
<dbReference type="Pfam" id="PF02744">
    <property type="entry name" value="GalP_UDP_tr_C"/>
    <property type="match status" value="1"/>
</dbReference>
<evidence type="ECO:0000256" key="4">
    <source>
        <dbReference type="ARBA" id="ARBA00008706"/>
    </source>
</evidence>
<dbReference type="UniPathway" id="UPA00214"/>
<evidence type="ECO:0000256" key="3">
    <source>
        <dbReference type="ARBA" id="ARBA00004947"/>
    </source>
</evidence>
<dbReference type="NCBIfam" id="TIGR01239">
    <property type="entry name" value="galT_2"/>
    <property type="match status" value="1"/>
</dbReference>
<evidence type="ECO:0000256" key="6">
    <source>
        <dbReference type="ARBA" id="ARBA00022679"/>
    </source>
</evidence>
<dbReference type="InterPro" id="IPR023425">
    <property type="entry name" value="GalP_uridyl_Trfase_II_CS"/>
</dbReference>
<dbReference type="PROSITE" id="PS01163">
    <property type="entry name" value="GAL_P_UDP_TRANSF_II"/>
    <property type="match status" value="1"/>
</dbReference>
<dbReference type="InterPro" id="IPR005850">
    <property type="entry name" value="GalP_Utransf_C"/>
</dbReference>
<evidence type="ECO:0000313" key="14">
    <source>
        <dbReference type="Proteomes" id="UP000469870"/>
    </source>
</evidence>
<evidence type="ECO:0000256" key="10">
    <source>
        <dbReference type="HAMAP-Rule" id="MF_00571"/>
    </source>
</evidence>
<dbReference type="PANTHER" id="PTHR39191:SF1">
    <property type="entry name" value="DUF4922 DOMAIN-CONTAINING PROTEIN"/>
    <property type="match status" value="1"/>
</dbReference>
<dbReference type="EMBL" id="WJQR01000007">
    <property type="protein sequence ID" value="MRI82089.1"/>
    <property type="molecule type" value="Genomic_DNA"/>
</dbReference>
<keyword evidence="5 10" id="KW-0963">Cytoplasm</keyword>
<keyword evidence="6 10" id="KW-0808">Transferase</keyword>
<comment type="caution">
    <text evidence="13">The sequence shown here is derived from an EMBL/GenBank/DDBJ whole genome shotgun (WGS) entry which is preliminary data.</text>
</comment>
<dbReference type="GO" id="GO:0005737">
    <property type="term" value="C:cytoplasm"/>
    <property type="evidence" value="ECO:0007669"/>
    <property type="project" value="UniProtKB-SubCell"/>
</dbReference>
<accession>A0A844BWQ0</accession>
<dbReference type="InterPro" id="IPR005849">
    <property type="entry name" value="GalP_Utransf_N"/>
</dbReference>
<dbReference type="PANTHER" id="PTHR39191">
    <property type="entry name" value="GALACTOSE-1-PHOSPHATE URIDYLYLTRANSFERASE"/>
    <property type="match status" value="1"/>
</dbReference>
<evidence type="ECO:0000259" key="12">
    <source>
        <dbReference type="Pfam" id="PF02744"/>
    </source>
</evidence>
<keyword evidence="7 10" id="KW-0548">Nucleotidyltransferase</keyword>
<evidence type="ECO:0000256" key="2">
    <source>
        <dbReference type="ARBA" id="ARBA00004496"/>
    </source>
</evidence>
<evidence type="ECO:0000313" key="13">
    <source>
        <dbReference type="EMBL" id="MRI82089.1"/>
    </source>
</evidence>
<dbReference type="AlphaFoldDB" id="A0A844BWQ0"/>
<dbReference type="PIRSF" id="PIRSF006005">
    <property type="entry name" value="GalT_BS"/>
    <property type="match status" value="1"/>
</dbReference>
<protein>
    <recommendedName>
        <fullName evidence="10">Galactose-1-phosphate uridylyltransferase</fullName>
        <shortName evidence="10">Gal-1-P uridylyltransferase</shortName>
        <ecNumber evidence="10">2.7.7.12</ecNumber>
    </recommendedName>
    <alternativeName>
        <fullName evidence="10">UDP-glucose--hexose-1-phosphate uridylyltransferase</fullName>
    </alternativeName>
</protein>
<dbReference type="Proteomes" id="UP000469870">
    <property type="component" value="Unassembled WGS sequence"/>
</dbReference>
<dbReference type="NCBIfam" id="NF003633">
    <property type="entry name" value="PRK05270.2-2"/>
    <property type="match status" value="1"/>
</dbReference>
<keyword evidence="8 10" id="KW-0299">Galactose metabolism</keyword>
<evidence type="ECO:0000256" key="7">
    <source>
        <dbReference type="ARBA" id="ARBA00022695"/>
    </source>
</evidence>
<feature type="domain" description="Galactose-1-phosphate uridyl transferase C-terminal" evidence="12">
    <location>
        <begin position="249"/>
        <end position="443"/>
    </location>
</feature>
<dbReference type="GO" id="GO:0008108">
    <property type="term" value="F:UDP-glucose:hexose-1-phosphate uridylyltransferase activity"/>
    <property type="evidence" value="ECO:0007669"/>
    <property type="project" value="UniProtKB-UniRule"/>
</dbReference>
<comment type="subcellular location">
    <subcellularLocation>
        <location evidence="2 10">Cytoplasm</location>
    </subcellularLocation>
</comment>
<dbReference type="GO" id="GO:0006012">
    <property type="term" value="P:galactose metabolic process"/>
    <property type="evidence" value="ECO:0007669"/>
    <property type="project" value="UniProtKB-UniRule"/>
</dbReference>
<evidence type="ECO:0000259" key="11">
    <source>
        <dbReference type="Pfam" id="PF01087"/>
    </source>
</evidence>
<feature type="domain" description="Galactose-1-phosphate uridyl transferase N-terminal" evidence="11">
    <location>
        <begin position="20"/>
        <end position="233"/>
    </location>
</feature>
<comment type="catalytic activity">
    <reaction evidence="1 10">
        <text>alpha-D-galactose 1-phosphate + UDP-alpha-D-glucose = alpha-D-glucose 1-phosphate + UDP-alpha-D-galactose</text>
        <dbReference type="Rhea" id="RHEA:13989"/>
        <dbReference type="ChEBI" id="CHEBI:58336"/>
        <dbReference type="ChEBI" id="CHEBI:58601"/>
        <dbReference type="ChEBI" id="CHEBI:58885"/>
        <dbReference type="ChEBI" id="CHEBI:66914"/>
        <dbReference type="EC" id="2.7.7.12"/>
    </reaction>
</comment>
<evidence type="ECO:0000256" key="9">
    <source>
        <dbReference type="ARBA" id="ARBA00023277"/>
    </source>
</evidence>
<dbReference type="RefSeq" id="WP_153862250.1">
    <property type="nucleotide sequence ID" value="NZ_WJQR01000007.1"/>
</dbReference>
<comment type="similarity">
    <text evidence="4 10">Belongs to the galactose-1-phosphate uridylyltransferase type 2 family.</text>
</comment>
<dbReference type="InterPro" id="IPR000766">
    <property type="entry name" value="GalP_uridyl_Trfase_II"/>
</dbReference>